<dbReference type="PIRSF" id="PIRSF001430">
    <property type="entry name" value="tRNA_psdUrid_synth"/>
    <property type="match status" value="1"/>
</dbReference>
<dbReference type="GO" id="GO:0160147">
    <property type="term" value="F:tRNA pseudouridine(38-40) synthase activity"/>
    <property type="evidence" value="ECO:0007669"/>
    <property type="project" value="UniProtKB-EC"/>
</dbReference>
<comment type="subunit">
    <text evidence="4">Homodimer.</text>
</comment>
<dbReference type="Gene3D" id="3.30.70.580">
    <property type="entry name" value="Pseudouridine synthase I, catalytic domain, N-terminal subdomain"/>
    <property type="match status" value="1"/>
</dbReference>
<comment type="function">
    <text evidence="4">Formation of pseudouridine at positions 38, 39 and 40 in the anticodon stem and loop of transfer RNAs.</text>
</comment>
<comment type="caution">
    <text evidence="4">Lacks conserved residue(s) required for the propagation of feature annotation.</text>
</comment>
<dbReference type="InterPro" id="IPR020094">
    <property type="entry name" value="TruA/RsuA/RluB/E/F_N"/>
</dbReference>
<evidence type="ECO:0000256" key="4">
    <source>
        <dbReference type="HAMAP-Rule" id="MF_00171"/>
    </source>
</evidence>
<dbReference type="SUPFAM" id="SSF55120">
    <property type="entry name" value="Pseudouridine synthase"/>
    <property type="match status" value="1"/>
</dbReference>
<dbReference type="RefSeq" id="WP_348519098.1">
    <property type="nucleotide sequence ID" value="NZ_CP155620.1"/>
</dbReference>
<evidence type="ECO:0000256" key="6">
    <source>
        <dbReference type="PIRSR" id="PIRSR001430-2"/>
    </source>
</evidence>
<keyword evidence="3 4" id="KW-0413">Isomerase</keyword>
<gene>
    <name evidence="4 9" type="primary">truA</name>
    <name evidence="9" type="ORF">AAH949_04460</name>
</gene>
<accession>A0AAU7E7T3</accession>
<feature type="binding site" evidence="4 6">
    <location>
        <position position="109"/>
    </location>
    <ligand>
        <name>substrate</name>
    </ligand>
</feature>
<dbReference type="HAMAP" id="MF_00171">
    <property type="entry name" value="TruA"/>
    <property type="match status" value="1"/>
</dbReference>
<proteinExistence type="inferred from homology"/>
<dbReference type="Pfam" id="PF01416">
    <property type="entry name" value="PseudoU_synth_1"/>
    <property type="match status" value="1"/>
</dbReference>
<feature type="active site" description="Nucleophile" evidence="4 5">
    <location>
        <position position="50"/>
    </location>
</feature>
<evidence type="ECO:0000256" key="2">
    <source>
        <dbReference type="ARBA" id="ARBA00022694"/>
    </source>
</evidence>
<evidence type="ECO:0000256" key="1">
    <source>
        <dbReference type="ARBA" id="ARBA00009375"/>
    </source>
</evidence>
<comment type="catalytic activity">
    <reaction evidence="4 7">
        <text>uridine(38/39/40) in tRNA = pseudouridine(38/39/40) in tRNA</text>
        <dbReference type="Rhea" id="RHEA:22376"/>
        <dbReference type="Rhea" id="RHEA-COMP:10085"/>
        <dbReference type="Rhea" id="RHEA-COMP:10087"/>
        <dbReference type="ChEBI" id="CHEBI:65314"/>
        <dbReference type="ChEBI" id="CHEBI:65315"/>
        <dbReference type="EC" id="5.4.99.12"/>
    </reaction>
</comment>
<reference evidence="9" key="1">
    <citation type="submission" date="2024-05" db="EMBL/GenBank/DDBJ databases">
        <title>Campylobacter coli isolated from environmental waters in Slovenia.</title>
        <authorList>
            <person name="Zautner A.E."/>
            <person name="Bunk B."/>
            <person name="Riedel T."/>
            <person name="Sproeer C."/>
        </authorList>
    </citation>
    <scope>NUCLEOTIDE SEQUENCE</scope>
    <source>
        <strain evidence="9">CCS1377</strain>
    </source>
</reference>
<evidence type="ECO:0000259" key="8">
    <source>
        <dbReference type="Pfam" id="PF01416"/>
    </source>
</evidence>
<evidence type="ECO:0000256" key="5">
    <source>
        <dbReference type="PIRSR" id="PIRSR001430-1"/>
    </source>
</evidence>
<dbReference type="NCBIfam" id="TIGR00071">
    <property type="entry name" value="hisT_truA"/>
    <property type="match status" value="1"/>
</dbReference>
<evidence type="ECO:0000256" key="7">
    <source>
        <dbReference type="RuleBase" id="RU003792"/>
    </source>
</evidence>
<dbReference type="EC" id="5.4.99.12" evidence="4"/>
<evidence type="ECO:0000256" key="3">
    <source>
        <dbReference type="ARBA" id="ARBA00023235"/>
    </source>
</evidence>
<dbReference type="GO" id="GO:0003723">
    <property type="term" value="F:RNA binding"/>
    <property type="evidence" value="ECO:0007669"/>
    <property type="project" value="InterPro"/>
</dbReference>
<evidence type="ECO:0000313" key="9">
    <source>
        <dbReference type="EMBL" id="XBJ30083.1"/>
    </source>
</evidence>
<name>A0AAU7E7T3_9BACT</name>
<dbReference type="CDD" id="cd02570">
    <property type="entry name" value="PseudoU_synth_EcTruA"/>
    <property type="match status" value="1"/>
</dbReference>
<comment type="similarity">
    <text evidence="1 4 7">Belongs to the tRNA pseudouridine synthase TruA family.</text>
</comment>
<dbReference type="InterPro" id="IPR020095">
    <property type="entry name" value="PsdUridine_synth_TruA_C"/>
</dbReference>
<dbReference type="InterPro" id="IPR001406">
    <property type="entry name" value="PsdUridine_synth_TruA"/>
</dbReference>
<dbReference type="GO" id="GO:0031119">
    <property type="term" value="P:tRNA pseudouridine synthesis"/>
    <property type="evidence" value="ECO:0007669"/>
    <property type="project" value="UniProtKB-UniRule"/>
</dbReference>
<protein>
    <recommendedName>
        <fullName evidence="4">tRNA pseudouridine synthase A</fullName>
        <ecNumber evidence="4">5.4.99.12</ecNumber>
    </recommendedName>
    <alternativeName>
        <fullName evidence="4">tRNA pseudouridine(38-40) synthase</fullName>
    </alternativeName>
    <alternativeName>
        <fullName evidence="4">tRNA pseudouridylate synthase I</fullName>
    </alternativeName>
    <alternativeName>
        <fullName evidence="4">tRNA-uridine isomerase I</fullName>
    </alternativeName>
</protein>
<dbReference type="Gene3D" id="3.30.70.660">
    <property type="entry name" value="Pseudouridine synthase I, catalytic domain, C-terminal subdomain"/>
    <property type="match status" value="1"/>
</dbReference>
<dbReference type="InterPro" id="IPR020097">
    <property type="entry name" value="PsdUridine_synth_TruA_a/b_dom"/>
</dbReference>
<dbReference type="AlphaFoldDB" id="A0AAU7E7T3"/>
<dbReference type="PANTHER" id="PTHR11142:SF0">
    <property type="entry name" value="TRNA PSEUDOURIDINE SYNTHASE-LIKE 1"/>
    <property type="match status" value="1"/>
</dbReference>
<dbReference type="PANTHER" id="PTHR11142">
    <property type="entry name" value="PSEUDOURIDYLATE SYNTHASE"/>
    <property type="match status" value="1"/>
</dbReference>
<sequence>MKLKLILSYDGSRFNGSASQSHKNSVQDNLHDALKHLGIFKKPLFASRTDKGVHASRAVACIECGEHFKDLLFLKKQINKFAKPFIYIRYIERVKDDFEVRFDVKSREYRYIFNHSEFNPLQSSYCYFYPKIDIKKVNKILMLFEGVHDFSFFQKLGGSNKTSIREIFDAKAYAYKNYTIFHFKANGFLRSQIRLIVAAVLKVLEGKMSILELKEQIDAKKIHSRMLAPASGLYLSKISY</sequence>
<feature type="domain" description="Pseudouridine synthase I TruA alpha/beta" evidence="8">
    <location>
        <begin position="143"/>
        <end position="240"/>
    </location>
</feature>
<dbReference type="InterPro" id="IPR020103">
    <property type="entry name" value="PsdUridine_synth_cat_dom_sf"/>
</dbReference>
<dbReference type="EMBL" id="CP155620">
    <property type="protein sequence ID" value="XBJ30083.1"/>
    <property type="molecule type" value="Genomic_DNA"/>
</dbReference>
<keyword evidence="2 4" id="KW-0819">tRNA processing</keyword>
<organism evidence="9">
    <name type="scientific">Campylobacter sp. CCS1377</name>
    <dbReference type="NCBI Taxonomy" id="3158229"/>
    <lineage>
        <taxon>Bacteria</taxon>
        <taxon>Pseudomonadati</taxon>
        <taxon>Campylobacterota</taxon>
        <taxon>Epsilonproteobacteria</taxon>
        <taxon>Campylobacterales</taxon>
        <taxon>Campylobacteraceae</taxon>
        <taxon>Campylobacter</taxon>
    </lineage>
</organism>